<dbReference type="InterPro" id="IPR025645">
    <property type="entry name" value="DUF4349"/>
</dbReference>
<sequence>MGMRRTVAAGVAVAAVLAVGGCGAAVESGQKSSAVGPAAAGAPTAGVPMAPGTVAGALPSGAPGAGATGGAGTAGGAPPAASGRAIAYTGRVDLETTSVEAAVQRAEQLATEQSGYVADESSSSGGSDQAGSQGAQLVVKVPSAAFSTTFDRLAALGTVLERSSQADDLTAKVVDVDSRVKSQQASVDRIRALMADAKTLAEVVSLESELTSREAALESLQSQQQALAGQTSLSTITVNIKQTRPATGVVAPKPARHTGFWGSVGGALGGGWHVLFTAVRILLMILAALAPFLLVLLPVGWLVLRRLRRTAAATAVTPGAGGPAAADDEAAGDGPQDPAKAEQGAATT</sequence>
<feature type="compositionally biased region" description="Low complexity" evidence="1">
    <location>
        <begin position="118"/>
        <end position="131"/>
    </location>
</feature>
<dbReference type="PROSITE" id="PS51257">
    <property type="entry name" value="PROKAR_LIPOPROTEIN"/>
    <property type="match status" value="1"/>
</dbReference>
<evidence type="ECO:0000313" key="6">
    <source>
        <dbReference type="Proteomes" id="UP001500037"/>
    </source>
</evidence>
<keyword evidence="2" id="KW-0472">Membrane</keyword>
<keyword evidence="2" id="KW-1133">Transmembrane helix</keyword>
<dbReference type="Proteomes" id="UP001500037">
    <property type="component" value="Unassembled WGS sequence"/>
</dbReference>
<comment type="caution">
    <text evidence="5">The sequence shown here is derived from an EMBL/GenBank/DDBJ whole genome shotgun (WGS) entry which is preliminary data.</text>
</comment>
<feature type="domain" description="DUF4349" evidence="4">
    <location>
        <begin position="84"/>
        <end position="304"/>
    </location>
</feature>
<feature type="region of interest" description="Disordered" evidence="1">
    <location>
        <begin position="112"/>
        <end position="131"/>
    </location>
</feature>
<evidence type="ECO:0000313" key="5">
    <source>
        <dbReference type="EMBL" id="GAA1217151.1"/>
    </source>
</evidence>
<feature type="chain" id="PRO_5045354504" description="DUF4349 domain-containing protein" evidence="3">
    <location>
        <begin position="25"/>
        <end position="348"/>
    </location>
</feature>
<reference evidence="6" key="1">
    <citation type="journal article" date="2019" name="Int. J. Syst. Evol. Microbiol.">
        <title>The Global Catalogue of Microorganisms (GCM) 10K type strain sequencing project: providing services to taxonomists for standard genome sequencing and annotation.</title>
        <authorList>
            <consortium name="The Broad Institute Genomics Platform"/>
            <consortium name="The Broad Institute Genome Sequencing Center for Infectious Disease"/>
            <person name="Wu L."/>
            <person name="Ma J."/>
        </authorList>
    </citation>
    <scope>NUCLEOTIDE SEQUENCE [LARGE SCALE GENOMIC DNA]</scope>
    <source>
        <strain evidence="6">JCM 13004</strain>
    </source>
</reference>
<dbReference type="RefSeq" id="WP_344438220.1">
    <property type="nucleotide sequence ID" value="NZ_BAAALF010000003.1"/>
</dbReference>
<evidence type="ECO:0000256" key="1">
    <source>
        <dbReference type="SAM" id="MobiDB-lite"/>
    </source>
</evidence>
<feature type="region of interest" description="Disordered" evidence="1">
    <location>
        <begin position="315"/>
        <end position="348"/>
    </location>
</feature>
<organism evidence="5 6">
    <name type="scientific">Kitasatospora nipponensis</name>
    <dbReference type="NCBI Taxonomy" id="258049"/>
    <lineage>
        <taxon>Bacteria</taxon>
        <taxon>Bacillati</taxon>
        <taxon>Actinomycetota</taxon>
        <taxon>Actinomycetes</taxon>
        <taxon>Kitasatosporales</taxon>
        <taxon>Streptomycetaceae</taxon>
        <taxon>Kitasatospora</taxon>
    </lineage>
</organism>
<gene>
    <name evidence="5" type="ORF">GCM10009665_03790</name>
</gene>
<name>A0ABP4G8I7_9ACTN</name>
<feature type="signal peptide" evidence="3">
    <location>
        <begin position="1"/>
        <end position="24"/>
    </location>
</feature>
<evidence type="ECO:0000256" key="2">
    <source>
        <dbReference type="SAM" id="Phobius"/>
    </source>
</evidence>
<protein>
    <recommendedName>
        <fullName evidence="4">DUF4349 domain-containing protein</fullName>
    </recommendedName>
</protein>
<keyword evidence="2" id="KW-0812">Transmembrane</keyword>
<dbReference type="EMBL" id="BAAALF010000003">
    <property type="protein sequence ID" value="GAA1217151.1"/>
    <property type="molecule type" value="Genomic_DNA"/>
</dbReference>
<accession>A0ABP4G8I7</accession>
<dbReference type="Pfam" id="PF14257">
    <property type="entry name" value="DUF4349"/>
    <property type="match status" value="1"/>
</dbReference>
<evidence type="ECO:0000256" key="3">
    <source>
        <dbReference type="SAM" id="SignalP"/>
    </source>
</evidence>
<keyword evidence="3" id="KW-0732">Signal</keyword>
<proteinExistence type="predicted"/>
<keyword evidence="6" id="KW-1185">Reference proteome</keyword>
<evidence type="ECO:0000259" key="4">
    <source>
        <dbReference type="Pfam" id="PF14257"/>
    </source>
</evidence>
<feature type="transmembrane region" description="Helical" evidence="2">
    <location>
        <begin position="281"/>
        <end position="304"/>
    </location>
</feature>